<dbReference type="InterPro" id="IPR051099">
    <property type="entry name" value="AGR/TXD"/>
</dbReference>
<dbReference type="InterPro" id="IPR036249">
    <property type="entry name" value="Thioredoxin-like_sf"/>
</dbReference>
<dbReference type="Pfam" id="PF13098">
    <property type="entry name" value="Thioredoxin_2"/>
    <property type="match status" value="1"/>
</dbReference>
<organism evidence="4">
    <name type="scientific">Mariniphaga anaerophila</name>
    <dbReference type="NCBI Taxonomy" id="1484053"/>
    <lineage>
        <taxon>Bacteria</taxon>
        <taxon>Pseudomonadati</taxon>
        <taxon>Bacteroidota</taxon>
        <taxon>Bacteroidia</taxon>
        <taxon>Marinilabiliales</taxon>
        <taxon>Prolixibacteraceae</taxon>
        <taxon>Mariniphaga</taxon>
    </lineage>
</organism>
<sequence length="147" mass="16678">MKQFILFITGMILFVAASANTDITETELKKEAGIEFHQGSWSEALKKAQQEKKPVFLDVYATWYGPCKMLKARTFPNEEVGEFYNANFINVAVDGEKGEGLELARKYKVRGYPTLLYIDSEGKVIAQTAGYRNPKQFIQIGEQVINR</sequence>
<dbReference type="Gene3D" id="3.40.30.10">
    <property type="entry name" value="Glutaredoxin"/>
    <property type="match status" value="1"/>
</dbReference>
<evidence type="ECO:0000256" key="2">
    <source>
        <dbReference type="SAM" id="SignalP"/>
    </source>
</evidence>
<evidence type="ECO:0000313" key="4">
    <source>
        <dbReference type="EMBL" id="HDR51695.1"/>
    </source>
</evidence>
<proteinExistence type="predicted"/>
<name>A0A831PKL4_9BACT</name>
<dbReference type="PANTHER" id="PTHR15337">
    <property type="entry name" value="ANTERIOR GRADIENT PROTEIN-RELATED"/>
    <property type="match status" value="1"/>
</dbReference>
<dbReference type="InterPro" id="IPR012336">
    <property type="entry name" value="Thioredoxin-like_fold"/>
</dbReference>
<dbReference type="Proteomes" id="UP000886047">
    <property type="component" value="Unassembled WGS sequence"/>
</dbReference>
<feature type="domain" description="Thioredoxin" evidence="3">
    <location>
        <begin position="14"/>
        <end position="146"/>
    </location>
</feature>
<feature type="chain" id="PRO_5032657593" evidence="2">
    <location>
        <begin position="22"/>
        <end position="147"/>
    </location>
</feature>
<reference evidence="4" key="1">
    <citation type="journal article" date="2020" name="mSystems">
        <title>Genome- and Community-Level Interaction Insights into Carbon Utilization and Element Cycling Functions of Hydrothermarchaeota in Hydrothermal Sediment.</title>
        <authorList>
            <person name="Zhou Z."/>
            <person name="Liu Y."/>
            <person name="Xu W."/>
            <person name="Pan J."/>
            <person name="Luo Z.H."/>
            <person name="Li M."/>
        </authorList>
    </citation>
    <scope>NUCLEOTIDE SEQUENCE [LARGE SCALE GENOMIC DNA]</scope>
    <source>
        <strain evidence="4">SpSt-1217</strain>
    </source>
</reference>
<protein>
    <submittedName>
        <fullName evidence="4">Thioredoxin family protein</fullName>
    </submittedName>
</protein>
<feature type="signal peptide" evidence="2">
    <location>
        <begin position="1"/>
        <end position="21"/>
    </location>
</feature>
<evidence type="ECO:0000259" key="3">
    <source>
        <dbReference type="PROSITE" id="PS51352"/>
    </source>
</evidence>
<dbReference type="PROSITE" id="PS51352">
    <property type="entry name" value="THIOREDOXIN_2"/>
    <property type="match status" value="1"/>
</dbReference>
<dbReference type="PANTHER" id="PTHR15337:SF11">
    <property type="entry name" value="THIOREDOXIN DOMAIN-CONTAINING PROTEIN"/>
    <property type="match status" value="1"/>
</dbReference>
<dbReference type="EMBL" id="DSDK01000476">
    <property type="protein sequence ID" value="HDR51695.1"/>
    <property type="molecule type" value="Genomic_DNA"/>
</dbReference>
<dbReference type="InterPro" id="IPR013766">
    <property type="entry name" value="Thioredoxin_domain"/>
</dbReference>
<keyword evidence="1 2" id="KW-0732">Signal</keyword>
<comment type="caution">
    <text evidence="4">The sequence shown here is derived from an EMBL/GenBank/DDBJ whole genome shotgun (WGS) entry which is preliminary data.</text>
</comment>
<dbReference type="AlphaFoldDB" id="A0A831PKL4"/>
<gene>
    <name evidence="4" type="ORF">ENN90_08775</name>
</gene>
<accession>A0A831PKL4</accession>
<dbReference type="SUPFAM" id="SSF52833">
    <property type="entry name" value="Thioredoxin-like"/>
    <property type="match status" value="1"/>
</dbReference>
<evidence type="ECO:0000256" key="1">
    <source>
        <dbReference type="ARBA" id="ARBA00022729"/>
    </source>
</evidence>